<dbReference type="InterPro" id="IPR055342">
    <property type="entry name" value="MreC_beta-barrel_core"/>
</dbReference>
<comment type="function">
    <text evidence="5">Involved in formation and maintenance of cell shape.</text>
</comment>
<evidence type="ECO:0000256" key="4">
    <source>
        <dbReference type="ARBA" id="ARBA00032089"/>
    </source>
</evidence>
<dbReference type="Gene3D" id="2.40.10.350">
    <property type="entry name" value="Rod shape-determining protein MreC, domain 2"/>
    <property type="match status" value="1"/>
</dbReference>
<evidence type="ECO:0000313" key="12">
    <source>
        <dbReference type="Proteomes" id="UP000560000"/>
    </source>
</evidence>
<dbReference type="STRING" id="1543381.LF63_0113725"/>
<keyword evidence="11" id="KW-1185">Reference proteome</keyword>
<dbReference type="Gene3D" id="2.40.10.340">
    <property type="entry name" value="Rod shape-determining protein MreC, domain 1"/>
    <property type="match status" value="1"/>
</dbReference>
<evidence type="ECO:0000256" key="5">
    <source>
        <dbReference type="PIRNR" id="PIRNR038471"/>
    </source>
</evidence>
<keyword evidence="3 5" id="KW-0133">Cell shape</keyword>
<keyword evidence="7" id="KW-0472">Membrane</keyword>
<protein>
    <recommendedName>
        <fullName evidence="2 5">Cell shape-determining protein MreC</fullName>
    </recommendedName>
    <alternativeName>
        <fullName evidence="4 5">Cell shape protein MreC</fullName>
    </alternativeName>
</protein>
<dbReference type="HOGENOM" id="CLU_042663_2_0_6"/>
<evidence type="ECO:0000313" key="11">
    <source>
        <dbReference type="Proteomes" id="UP000029708"/>
    </source>
</evidence>
<evidence type="ECO:0000256" key="1">
    <source>
        <dbReference type="ARBA" id="ARBA00009369"/>
    </source>
</evidence>
<dbReference type="InterPro" id="IPR007221">
    <property type="entry name" value="MreC"/>
</dbReference>
<evidence type="ECO:0000256" key="2">
    <source>
        <dbReference type="ARBA" id="ARBA00013855"/>
    </source>
</evidence>
<dbReference type="AlphaFoldDB" id="A0A099CTG1"/>
<dbReference type="InterPro" id="IPR042175">
    <property type="entry name" value="Cell/Rod_MreC_2"/>
</dbReference>
<dbReference type="InterPro" id="IPR042177">
    <property type="entry name" value="Cell/Rod_1"/>
</dbReference>
<feature type="transmembrane region" description="Helical" evidence="7">
    <location>
        <begin position="12"/>
        <end position="34"/>
    </location>
</feature>
<evidence type="ECO:0000313" key="10">
    <source>
        <dbReference type="EMBL" id="MBB6185161.1"/>
    </source>
</evidence>
<feature type="region of interest" description="Disordered" evidence="6">
    <location>
        <begin position="278"/>
        <end position="313"/>
    </location>
</feature>
<comment type="caution">
    <text evidence="9">The sequence shown here is derived from an EMBL/GenBank/DDBJ whole genome shotgun (WGS) entry which is preliminary data.</text>
</comment>
<dbReference type="Pfam" id="PF04085">
    <property type="entry name" value="MreC"/>
    <property type="match status" value="1"/>
</dbReference>
<sequence length="313" mass="33515">MTLTRDGGSLFSANMAGTLRLIVYLALASVLMVLDHRGHWMGKVRYGAAIVIEPIYHLAGLPASGFRAARVAFADRKKLTEENKQLRVDLLLANARLNHMAAVSRQNKRLKKLLDTRRQLGMNVQLARVIDIDLGAFSHRLTLDIGAHQGVKIGQVVIDSHGIMGQVIQALPNTCTVMLITDPDHAIPVTDTRTGMRTVAYGSHEAGQLSLPTIPVSADVKVGDTLVSSGLGGRFPPGFPVATVTHVEPQLSGMFLTARAEPSADMQRADEVLLLRDLAPPVGPPAPVSEEGPPADLAPQTDVKATASSRSTR</sequence>
<gene>
    <name evidence="10" type="ORF">HNQ86_002506</name>
    <name evidence="9" type="ORF">LF63_0113725</name>
</gene>
<dbReference type="PANTHER" id="PTHR34138:SF1">
    <property type="entry name" value="CELL SHAPE-DETERMINING PROTEIN MREC"/>
    <property type="match status" value="1"/>
</dbReference>
<keyword evidence="7" id="KW-1133">Transmembrane helix</keyword>
<keyword evidence="7" id="KW-0812">Transmembrane</keyword>
<dbReference type="EMBL" id="JROI01000015">
    <property type="protein sequence ID" value="KGI76961.1"/>
    <property type="molecule type" value="Genomic_DNA"/>
</dbReference>
<reference evidence="9 11" key="1">
    <citation type="submission" date="2014-09" db="EMBL/GenBank/DDBJ databases">
        <title>Xanthomonadaceae 3.5X direct submission.</title>
        <authorList>
            <person name="Fang T."/>
            <person name="Wang H."/>
        </authorList>
    </citation>
    <scope>NUCLEOTIDE SEQUENCE [LARGE SCALE GENOMIC DNA]</scope>
    <source>
        <strain evidence="9 11">3.5X</strain>
    </source>
</reference>
<evidence type="ECO:0000256" key="7">
    <source>
        <dbReference type="SAM" id="Phobius"/>
    </source>
</evidence>
<evidence type="ECO:0000259" key="8">
    <source>
        <dbReference type="Pfam" id="PF04085"/>
    </source>
</evidence>
<proteinExistence type="inferred from homology"/>
<reference evidence="10 12" key="2">
    <citation type="submission" date="2020-08" db="EMBL/GenBank/DDBJ databases">
        <title>Genomic Encyclopedia of Type Strains, Phase IV (KMG-IV): sequencing the most valuable type-strain genomes for metagenomic binning, comparative biology and taxonomic classification.</title>
        <authorList>
            <person name="Goeker M."/>
        </authorList>
    </citation>
    <scope>NUCLEOTIDE SEQUENCE [LARGE SCALE GENOMIC DNA]</scope>
    <source>
        <strain evidence="10 12">DSM 107085</strain>
    </source>
</reference>
<dbReference type="NCBIfam" id="TIGR00219">
    <property type="entry name" value="mreC"/>
    <property type="match status" value="1"/>
</dbReference>
<dbReference type="OrthoDB" id="9808025at2"/>
<dbReference type="RefSeq" id="WP_043102691.1">
    <property type="nucleotide sequence ID" value="NZ_JACHET010000001.1"/>
</dbReference>
<comment type="similarity">
    <text evidence="1 5">Belongs to the MreC family.</text>
</comment>
<organism evidence="9 11">
    <name type="scientific">Oleiagrimonas soli</name>
    <dbReference type="NCBI Taxonomy" id="1543381"/>
    <lineage>
        <taxon>Bacteria</taxon>
        <taxon>Pseudomonadati</taxon>
        <taxon>Pseudomonadota</taxon>
        <taxon>Gammaproteobacteria</taxon>
        <taxon>Lysobacterales</taxon>
        <taxon>Rhodanobacteraceae</taxon>
        <taxon>Oleiagrimonas</taxon>
    </lineage>
</organism>
<name>A0A099CTG1_9GAMM</name>
<evidence type="ECO:0000313" key="9">
    <source>
        <dbReference type="EMBL" id="KGI76961.1"/>
    </source>
</evidence>
<dbReference type="Proteomes" id="UP000560000">
    <property type="component" value="Unassembled WGS sequence"/>
</dbReference>
<evidence type="ECO:0000256" key="3">
    <source>
        <dbReference type="ARBA" id="ARBA00022960"/>
    </source>
</evidence>
<dbReference type="EMBL" id="JACHET010000001">
    <property type="protein sequence ID" value="MBB6185161.1"/>
    <property type="molecule type" value="Genomic_DNA"/>
</dbReference>
<accession>A0A099CTG1</accession>
<dbReference type="PIRSF" id="PIRSF038471">
    <property type="entry name" value="MreC"/>
    <property type="match status" value="1"/>
</dbReference>
<feature type="domain" description="Rod shape-determining protein MreC beta-barrel core" evidence="8">
    <location>
        <begin position="129"/>
        <end position="275"/>
    </location>
</feature>
<dbReference type="GO" id="GO:0008360">
    <property type="term" value="P:regulation of cell shape"/>
    <property type="evidence" value="ECO:0007669"/>
    <property type="project" value="UniProtKB-KW"/>
</dbReference>
<dbReference type="Proteomes" id="UP000029708">
    <property type="component" value="Unassembled WGS sequence"/>
</dbReference>
<evidence type="ECO:0000256" key="6">
    <source>
        <dbReference type="SAM" id="MobiDB-lite"/>
    </source>
</evidence>
<dbReference type="GO" id="GO:0005886">
    <property type="term" value="C:plasma membrane"/>
    <property type="evidence" value="ECO:0007669"/>
    <property type="project" value="TreeGrafter"/>
</dbReference>
<dbReference type="PANTHER" id="PTHR34138">
    <property type="entry name" value="CELL SHAPE-DETERMINING PROTEIN MREC"/>
    <property type="match status" value="1"/>
</dbReference>